<evidence type="ECO:0000256" key="11">
    <source>
        <dbReference type="ARBA" id="ARBA00023135"/>
    </source>
</evidence>
<feature type="domain" description="EF-hand" evidence="17">
    <location>
        <begin position="770"/>
        <end position="804"/>
    </location>
</feature>
<dbReference type="InterPro" id="IPR026258">
    <property type="entry name" value="SRP68"/>
</dbReference>
<evidence type="ECO:0000256" key="3">
    <source>
        <dbReference type="ARBA" id="ARBA00004604"/>
    </source>
</evidence>
<protein>
    <recommendedName>
        <fullName evidence="14">Signal recognition particle subunit SRP68</fullName>
    </recommendedName>
    <alternativeName>
        <fullName evidence="15">Signal recognition particle 68 kDa protein</fullName>
    </alternativeName>
</protein>
<sequence>MTETTSNDSETITTTQQQSGAKNDSNKGPESIYTVPLLKLIKEAQQQHGLRHGDYQRYRTYCSSRLHRLRKVLHFPQGDRKGFKKREVTLDNLKDEKFIYLPLIQAERAWAYAMQLKQESNTEPRKKFHLIARLRKAVSHTIHLEYICQSPLCDARTKLEAQAYSAWMQGTLFFELQEWKQASEKLVLSQTIYEKLASALNEDEQILYKQRVEELNPNLRYCAYNIGDSSAQQDLLNMRSKGGKSELDALIAQTREKQAASLLEVTWRGRTVPVRLEKIRVFLLAYQGLDASLGKANDCDAKLSAYETILLDCKEAIQSLKEDLAAVAKTKVDVQTSQLGSQQYLLSYLTFLRATLTIDRNLVMVEVFQKNFAAYQSGESKKVAKPQEGVKLYEAIVQLSGELQQLQGMENDKKFQNDLELLTKVFKAFRCYYMALTCQGNRQWAEALALYQRAETYINQSEGKKLGDSEFTKYSRVGQDLAHLRSLVNSGKCAAHAQNILGVEDINAAMSGLSVRSKKSLCLRLDEFVEDVSLTSATPNVIKLPPTMAPVPCKPLFFDLALNHISFPSLAENMENKKSTGAGITGFVKAIYGARKRFGLAIGCNGRELRLLFLSLHGLLLPRALWIVGSRTCIARDWHGDVEKKKKKKKKEEEAPAEAAPAPAPAAAPAASSTKSGSTGGSKKQAARSGSNVFSMFSQKQVAEFKEGFQLMDRDKDGILGKNDLRATYDELGRIASEKELDEMLKDAPGPINFTALLMMFAERQSGGADEDEVVIAAFKSFDDGTGHIDGENLRHALMTWGEKFTSKEVDDAFAEMTIDNNNRIDCNALIQMLTSSPAEETEGEAA</sequence>
<keyword evidence="6" id="KW-0479">Metal-binding</keyword>
<evidence type="ECO:0000256" key="14">
    <source>
        <dbReference type="ARBA" id="ARBA00029498"/>
    </source>
</evidence>
<dbReference type="GO" id="GO:0008312">
    <property type="term" value="F:7S RNA binding"/>
    <property type="evidence" value="ECO:0007669"/>
    <property type="project" value="InterPro"/>
</dbReference>
<evidence type="ECO:0000256" key="7">
    <source>
        <dbReference type="ARBA" id="ARBA00022737"/>
    </source>
</evidence>
<evidence type="ECO:0000256" key="16">
    <source>
        <dbReference type="SAM" id="MobiDB-lite"/>
    </source>
</evidence>
<keyword evidence="9" id="KW-0106">Calcium</keyword>
<evidence type="ECO:0000256" key="12">
    <source>
        <dbReference type="ARBA" id="ARBA00023242"/>
    </source>
</evidence>
<evidence type="ECO:0000256" key="1">
    <source>
        <dbReference type="ARBA" id="ARBA00004240"/>
    </source>
</evidence>
<dbReference type="Gene3D" id="1.10.238.10">
    <property type="entry name" value="EF-hand"/>
    <property type="match status" value="2"/>
</dbReference>
<dbReference type="FunFam" id="1.10.3450.40:FF:000001">
    <property type="entry name" value="Signal recognition particle subunit SRP68"/>
    <property type="match status" value="1"/>
</dbReference>
<feature type="compositionally biased region" description="Polar residues" evidence="16">
    <location>
        <begin position="16"/>
        <end position="28"/>
    </location>
</feature>
<evidence type="ECO:0000256" key="9">
    <source>
        <dbReference type="ARBA" id="ARBA00022837"/>
    </source>
</evidence>
<dbReference type="GO" id="GO:0005783">
    <property type="term" value="C:endoplasmic reticulum"/>
    <property type="evidence" value="ECO:0007669"/>
    <property type="project" value="UniProtKB-SubCell"/>
</dbReference>
<evidence type="ECO:0000259" key="17">
    <source>
        <dbReference type="PROSITE" id="PS50222"/>
    </source>
</evidence>
<dbReference type="Gene3D" id="1.10.3450.40">
    <property type="entry name" value="Signal recognition particle, SRP68 subunit, RNA-binding domain"/>
    <property type="match status" value="1"/>
</dbReference>
<evidence type="ECO:0000256" key="2">
    <source>
        <dbReference type="ARBA" id="ARBA00004496"/>
    </source>
</evidence>
<keyword evidence="5" id="KW-0963">Cytoplasm</keyword>
<proteinExistence type="evidence at transcript level"/>
<dbReference type="CDD" id="cd00051">
    <property type="entry name" value="EFh"/>
    <property type="match status" value="2"/>
</dbReference>
<keyword evidence="10" id="KW-0694">RNA-binding</keyword>
<name>A0A4Y7NBF7_9CRUS</name>
<dbReference type="PANTHER" id="PTHR12860:SF0">
    <property type="entry name" value="SIGNAL RECOGNITION PARTICLE SUBUNIT SRP68"/>
    <property type="match status" value="1"/>
</dbReference>
<accession>A0A4Y7NBF7</accession>
<dbReference type="InterPro" id="IPR018247">
    <property type="entry name" value="EF_Hand_1_Ca_BS"/>
</dbReference>
<evidence type="ECO:0000256" key="13">
    <source>
        <dbReference type="ARBA" id="ARBA00023274"/>
    </source>
</evidence>
<dbReference type="PROSITE" id="PS50222">
    <property type="entry name" value="EF_HAND_2"/>
    <property type="match status" value="2"/>
</dbReference>
<feature type="compositionally biased region" description="Low complexity" evidence="16">
    <location>
        <begin position="1"/>
        <end position="15"/>
    </location>
</feature>
<comment type="similarity">
    <text evidence="4">Belongs to the SRP68 family.</text>
</comment>
<keyword evidence="11" id="KW-0733">Signal recognition particle</keyword>
<feature type="domain" description="EF-hand" evidence="17">
    <location>
        <begin position="700"/>
        <end position="735"/>
    </location>
</feature>
<dbReference type="GO" id="GO:0005047">
    <property type="term" value="F:signal recognition particle binding"/>
    <property type="evidence" value="ECO:0007669"/>
    <property type="project" value="InterPro"/>
</dbReference>
<dbReference type="InterPro" id="IPR011992">
    <property type="entry name" value="EF-hand-dom_pair"/>
</dbReference>
<dbReference type="GO" id="GO:0005786">
    <property type="term" value="C:signal recognition particle, endoplasmic reticulum targeting"/>
    <property type="evidence" value="ECO:0007669"/>
    <property type="project" value="UniProtKB-KW"/>
</dbReference>
<feature type="compositionally biased region" description="Low complexity" evidence="16">
    <location>
        <begin position="657"/>
        <end position="684"/>
    </location>
</feature>
<dbReference type="EMBL" id="LR020839">
    <property type="protein sequence ID" value="SVE90458.1"/>
    <property type="molecule type" value="mRNA"/>
</dbReference>
<dbReference type="InterPro" id="IPR034652">
    <property type="entry name" value="SRP68-RBD"/>
</dbReference>
<keyword evidence="12" id="KW-0539">Nucleus</keyword>
<evidence type="ECO:0000256" key="4">
    <source>
        <dbReference type="ARBA" id="ARBA00009352"/>
    </source>
</evidence>
<keyword evidence="7" id="KW-0677">Repeat</keyword>
<dbReference type="GO" id="GO:0005509">
    <property type="term" value="F:calcium ion binding"/>
    <property type="evidence" value="ECO:0007669"/>
    <property type="project" value="InterPro"/>
</dbReference>
<dbReference type="GO" id="GO:0030942">
    <property type="term" value="F:endoplasmic reticulum signal peptide binding"/>
    <property type="evidence" value="ECO:0007669"/>
    <property type="project" value="InterPro"/>
</dbReference>
<dbReference type="SMART" id="SM00054">
    <property type="entry name" value="EFh"/>
    <property type="match status" value="3"/>
</dbReference>
<evidence type="ECO:0000256" key="10">
    <source>
        <dbReference type="ARBA" id="ARBA00022884"/>
    </source>
</evidence>
<dbReference type="CDD" id="cd15481">
    <property type="entry name" value="SRP68-RBD"/>
    <property type="match status" value="1"/>
</dbReference>
<dbReference type="InterPro" id="IPR038253">
    <property type="entry name" value="SRP68_N_sf"/>
</dbReference>
<dbReference type="SUPFAM" id="SSF47473">
    <property type="entry name" value="EF-hand"/>
    <property type="match status" value="1"/>
</dbReference>
<evidence type="ECO:0000313" key="18">
    <source>
        <dbReference type="EMBL" id="SVE90458.1"/>
    </source>
</evidence>
<dbReference type="PANTHER" id="PTHR12860">
    <property type="entry name" value="SIGNAL RECOGNITION PARTICLE 68 KDA PROTEIN"/>
    <property type="match status" value="1"/>
</dbReference>
<dbReference type="Pfam" id="PF16969">
    <property type="entry name" value="SRP68"/>
    <property type="match status" value="1"/>
</dbReference>
<dbReference type="PROSITE" id="PS00018">
    <property type="entry name" value="EF_HAND_1"/>
    <property type="match status" value="1"/>
</dbReference>
<keyword evidence="8" id="KW-0256">Endoplasmic reticulum</keyword>
<dbReference type="InterPro" id="IPR002048">
    <property type="entry name" value="EF_hand_dom"/>
</dbReference>
<evidence type="ECO:0000256" key="8">
    <source>
        <dbReference type="ARBA" id="ARBA00022824"/>
    </source>
</evidence>
<dbReference type="AlphaFoldDB" id="A0A4Y7NBF7"/>
<evidence type="ECO:0000256" key="5">
    <source>
        <dbReference type="ARBA" id="ARBA00022490"/>
    </source>
</evidence>
<dbReference type="GO" id="GO:0009791">
    <property type="term" value="P:post-embryonic development"/>
    <property type="evidence" value="ECO:0007669"/>
    <property type="project" value="UniProtKB-ARBA"/>
</dbReference>
<keyword evidence="13" id="KW-0687">Ribonucleoprotein</keyword>
<gene>
    <name evidence="18" type="primary">EOG090X04NF</name>
</gene>
<evidence type="ECO:0000256" key="6">
    <source>
        <dbReference type="ARBA" id="ARBA00022723"/>
    </source>
</evidence>
<feature type="region of interest" description="Disordered" evidence="16">
    <location>
        <begin position="1"/>
        <end position="29"/>
    </location>
</feature>
<comment type="subcellular location">
    <subcellularLocation>
        <location evidence="2">Cytoplasm</location>
    </subcellularLocation>
    <subcellularLocation>
        <location evidence="1">Endoplasmic reticulum</location>
    </subcellularLocation>
    <subcellularLocation>
        <location evidence="3">Nucleus</location>
        <location evidence="3">Nucleolus</location>
    </subcellularLocation>
</comment>
<dbReference type="GO" id="GO:0005829">
    <property type="term" value="C:cytosol"/>
    <property type="evidence" value="ECO:0007669"/>
    <property type="project" value="UniProtKB-ARBA"/>
</dbReference>
<feature type="region of interest" description="Disordered" evidence="16">
    <location>
        <begin position="642"/>
        <end position="691"/>
    </location>
</feature>
<organism evidence="18">
    <name type="scientific">Daphnia sinensis</name>
    <dbReference type="NCBI Taxonomy" id="1820382"/>
    <lineage>
        <taxon>Eukaryota</taxon>
        <taxon>Metazoa</taxon>
        <taxon>Ecdysozoa</taxon>
        <taxon>Arthropoda</taxon>
        <taxon>Crustacea</taxon>
        <taxon>Branchiopoda</taxon>
        <taxon>Diplostraca</taxon>
        <taxon>Cladocera</taxon>
        <taxon>Anomopoda</taxon>
        <taxon>Daphniidae</taxon>
        <taxon>Daphnia</taxon>
        <taxon>Daphnia similis group</taxon>
    </lineage>
</organism>
<dbReference type="GO" id="GO:0006614">
    <property type="term" value="P:SRP-dependent cotranslational protein targeting to membrane"/>
    <property type="evidence" value="ECO:0007669"/>
    <property type="project" value="InterPro"/>
</dbReference>
<dbReference type="GO" id="GO:0005730">
    <property type="term" value="C:nucleolus"/>
    <property type="evidence" value="ECO:0007669"/>
    <property type="project" value="UniProtKB-SubCell"/>
</dbReference>
<evidence type="ECO:0000256" key="15">
    <source>
        <dbReference type="ARBA" id="ARBA00083741"/>
    </source>
</evidence>
<reference evidence="18" key="1">
    <citation type="submission" date="2018-08" db="EMBL/GenBank/DDBJ databases">
        <authorList>
            <person name="Cornetti L."/>
        </authorList>
    </citation>
    <scope>NUCLEOTIDE SEQUENCE</scope>
    <source>
        <strain evidence="18">RU-TY6-3</strain>
    </source>
</reference>
<dbReference type="FunFam" id="1.10.238.10:FF:000007">
    <property type="entry name" value="Putative myosin regulatory light chain sqh"/>
    <property type="match status" value="1"/>
</dbReference>